<evidence type="ECO:0000256" key="3">
    <source>
        <dbReference type="ARBA" id="ARBA00022980"/>
    </source>
</evidence>
<reference evidence="7 8" key="1">
    <citation type="submission" date="2014-09" db="EMBL/GenBank/DDBJ databases">
        <authorList>
            <person name="Ellenberger Sabrina"/>
        </authorList>
    </citation>
    <scope>NUCLEOTIDE SEQUENCE [LARGE SCALE GENOMIC DNA]</scope>
    <source>
        <strain evidence="7 8">CBS 412.66</strain>
    </source>
</reference>
<evidence type="ECO:0000256" key="4">
    <source>
        <dbReference type="ARBA" id="ARBA00023128"/>
    </source>
</evidence>
<organism evidence="7 8">
    <name type="scientific">Parasitella parasitica</name>
    <dbReference type="NCBI Taxonomy" id="35722"/>
    <lineage>
        <taxon>Eukaryota</taxon>
        <taxon>Fungi</taxon>
        <taxon>Fungi incertae sedis</taxon>
        <taxon>Mucoromycota</taxon>
        <taxon>Mucoromycotina</taxon>
        <taxon>Mucoromycetes</taxon>
        <taxon>Mucorales</taxon>
        <taxon>Mucorineae</taxon>
        <taxon>Mucoraceae</taxon>
        <taxon>Parasitella</taxon>
    </lineage>
</organism>
<dbReference type="InterPro" id="IPR036419">
    <property type="entry name" value="Ribosomal_S3_C_sf"/>
</dbReference>
<evidence type="ECO:0000256" key="5">
    <source>
        <dbReference type="ARBA" id="ARBA00023274"/>
    </source>
</evidence>
<dbReference type="GO" id="GO:0005739">
    <property type="term" value="C:mitochondrion"/>
    <property type="evidence" value="ECO:0007669"/>
    <property type="project" value="UniProtKB-SubCell"/>
</dbReference>
<keyword evidence="4" id="KW-0496">Mitochondrion</keyword>
<sequence>MSKSIKALSLKGKQDWDTSVYCFSRNTRNNILWEKDGATKTTLKHFFQKHLTSTPAIRHSPSKVTIQLYYYADPILGRAADFKLEPLEKLITSLYPGKFVDLRFVQVHYPYMNAEILAQYLTINAERMGWSQLTRRFMKGVPLVKPPLPHNMPFAVQWHSLLPQVSNGQLTSAIQGIKYEVSGRLGRRKGASRTQVLRKSLGTFQFTSHKSLVDVGRHSFANKNGSITVKVWIASALFGVNAMARLGKKALEKGAPAAASSAKL</sequence>
<dbReference type="Gene3D" id="3.30.1140.32">
    <property type="entry name" value="Ribosomal protein S3, C-terminal domain"/>
    <property type="match status" value="1"/>
</dbReference>
<dbReference type="InterPro" id="IPR007980">
    <property type="entry name" value="Ribosomal_uS3m_fun"/>
</dbReference>
<dbReference type="AlphaFoldDB" id="A0A0B7NSR3"/>
<keyword evidence="5" id="KW-0687">Ribonucleoprotein</keyword>
<keyword evidence="8" id="KW-1185">Reference proteome</keyword>
<dbReference type="GO" id="GO:0005840">
    <property type="term" value="C:ribosome"/>
    <property type="evidence" value="ECO:0007669"/>
    <property type="project" value="UniProtKB-KW"/>
</dbReference>
<gene>
    <name evidence="7" type="primary">PARPA_12866.1 scaffold 45629</name>
</gene>
<comment type="similarity">
    <text evidence="2">Belongs to the universal ribosomal protein uS3 family.</text>
</comment>
<dbReference type="EMBL" id="LN733868">
    <property type="protein sequence ID" value="CEP18560.1"/>
    <property type="molecule type" value="Genomic_DNA"/>
</dbReference>
<dbReference type="SUPFAM" id="SSF54821">
    <property type="entry name" value="Ribosomal protein S3 C-terminal domain"/>
    <property type="match status" value="1"/>
</dbReference>
<dbReference type="Pfam" id="PF05316">
    <property type="entry name" value="VAR1"/>
    <property type="match status" value="1"/>
</dbReference>
<evidence type="ECO:0000313" key="8">
    <source>
        <dbReference type="Proteomes" id="UP000054107"/>
    </source>
</evidence>
<comment type="subcellular location">
    <subcellularLocation>
        <location evidence="1">Mitochondrion</location>
    </subcellularLocation>
</comment>
<name>A0A0B7NSR3_9FUNG</name>
<evidence type="ECO:0000313" key="7">
    <source>
        <dbReference type="EMBL" id="CEP18560.1"/>
    </source>
</evidence>
<evidence type="ECO:0000256" key="2">
    <source>
        <dbReference type="ARBA" id="ARBA00010761"/>
    </source>
</evidence>
<keyword evidence="3" id="KW-0689">Ribosomal protein</keyword>
<dbReference type="GO" id="GO:0006412">
    <property type="term" value="P:translation"/>
    <property type="evidence" value="ECO:0007669"/>
    <property type="project" value="InterPro"/>
</dbReference>
<proteinExistence type="inferred from homology"/>
<dbReference type="GO" id="GO:1990904">
    <property type="term" value="C:ribonucleoprotein complex"/>
    <property type="evidence" value="ECO:0007669"/>
    <property type="project" value="UniProtKB-KW"/>
</dbReference>
<dbReference type="GO" id="GO:0003735">
    <property type="term" value="F:structural constituent of ribosome"/>
    <property type="evidence" value="ECO:0007669"/>
    <property type="project" value="InterPro"/>
</dbReference>
<protein>
    <recommendedName>
        <fullName evidence="6">Small ribosomal subunit protein uS3m</fullName>
    </recommendedName>
</protein>
<evidence type="ECO:0000256" key="1">
    <source>
        <dbReference type="ARBA" id="ARBA00004173"/>
    </source>
</evidence>
<accession>A0A0B7NSR3</accession>
<evidence type="ECO:0000256" key="6">
    <source>
        <dbReference type="ARBA" id="ARBA00035157"/>
    </source>
</evidence>
<dbReference type="Proteomes" id="UP000054107">
    <property type="component" value="Unassembled WGS sequence"/>
</dbReference>
<dbReference type="OrthoDB" id="3260152at2759"/>